<comment type="caution">
    <text evidence="8">The sequence shown here is derived from an EMBL/GenBank/DDBJ whole genome shotgun (WGS) entry which is preliminary data.</text>
</comment>
<evidence type="ECO:0000256" key="4">
    <source>
        <dbReference type="ARBA" id="ARBA00023163"/>
    </source>
</evidence>
<dbReference type="SMART" id="SM00448">
    <property type="entry name" value="REC"/>
    <property type="match status" value="1"/>
</dbReference>
<evidence type="ECO:0000313" key="8">
    <source>
        <dbReference type="EMBL" id="GKT06459.1"/>
    </source>
</evidence>
<dbReference type="Proteomes" id="UP001628078">
    <property type="component" value="Unassembled WGS sequence"/>
</dbReference>
<dbReference type="InterPro" id="IPR011006">
    <property type="entry name" value="CheY-like_superfamily"/>
</dbReference>
<dbReference type="SUPFAM" id="SSF46894">
    <property type="entry name" value="C-terminal effector domain of the bipartite response regulators"/>
    <property type="match status" value="1"/>
</dbReference>
<evidence type="ECO:0000259" key="6">
    <source>
        <dbReference type="PROSITE" id="PS50043"/>
    </source>
</evidence>
<feature type="domain" description="Response regulatory" evidence="7">
    <location>
        <begin position="3"/>
        <end position="119"/>
    </location>
</feature>
<dbReference type="Gene3D" id="3.40.50.2300">
    <property type="match status" value="1"/>
</dbReference>
<dbReference type="SMART" id="SM00421">
    <property type="entry name" value="HTH_LUXR"/>
    <property type="match status" value="1"/>
</dbReference>
<keyword evidence="1 5" id="KW-0597">Phosphoprotein</keyword>
<evidence type="ECO:0000259" key="7">
    <source>
        <dbReference type="PROSITE" id="PS50110"/>
    </source>
</evidence>
<dbReference type="EMBL" id="BQXO01000006">
    <property type="protein sequence ID" value="GKT06459.1"/>
    <property type="molecule type" value="Genomic_DNA"/>
</dbReference>
<organism evidence="8 9">
    <name type="scientific">Furfurilactobacillus curtus</name>
    <dbReference type="NCBI Taxonomy" id="1746200"/>
    <lineage>
        <taxon>Bacteria</taxon>
        <taxon>Bacillati</taxon>
        <taxon>Bacillota</taxon>
        <taxon>Bacilli</taxon>
        <taxon>Lactobacillales</taxon>
        <taxon>Lactobacillaceae</taxon>
        <taxon>Furfurilactobacillus</taxon>
    </lineage>
</organism>
<dbReference type="PROSITE" id="PS50043">
    <property type="entry name" value="HTH_LUXR_2"/>
    <property type="match status" value="1"/>
</dbReference>
<dbReference type="InterPro" id="IPR000792">
    <property type="entry name" value="Tscrpt_reg_LuxR_C"/>
</dbReference>
<dbReference type="PROSITE" id="PS00622">
    <property type="entry name" value="HTH_LUXR_1"/>
    <property type="match status" value="1"/>
</dbReference>
<reference evidence="8 9" key="1">
    <citation type="submission" date="2022-03" db="EMBL/GenBank/DDBJ databases">
        <title>Draft genome sequence of Furfurilactobacillus curtus JCM 31185.</title>
        <authorList>
            <person name="Suzuki S."/>
            <person name="Endo A."/>
            <person name="Kajikawa A."/>
        </authorList>
    </citation>
    <scope>NUCLEOTIDE SEQUENCE [LARGE SCALE GENOMIC DNA]</scope>
    <source>
        <strain evidence="8 9">JCM 31185</strain>
    </source>
</reference>
<dbReference type="InterPro" id="IPR039420">
    <property type="entry name" value="WalR-like"/>
</dbReference>
<evidence type="ECO:0000256" key="2">
    <source>
        <dbReference type="ARBA" id="ARBA00023015"/>
    </source>
</evidence>
<keyword evidence="3 8" id="KW-0238">DNA-binding</keyword>
<keyword evidence="2" id="KW-0805">Transcription regulation</keyword>
<dbReference type="PROSITE" id="PS50110">
    <property type="entry name" value="RESPONSE_REGULATORY"/>
    <property type="match status" value="1"/>
</dbReference>
<evidence type="ECO:0000256" key="1">
    <source>
        <dbReference type="ARBA" id="ARBA00022553"/>
    </source>
</evidence>
<dbReference type="GO" id="GO:0003677">
    <property type="term" value="F:DNA binding"/>
    <property type="evidence" value="ECO:0007669"/>
    <property type="project" value="UniProtKB-KW"/>
</dbReference>
<feature type="modified residue" description="4-aspartylphosphate" evidence="5">
    <location>
        <position position="54"/>
    </location>
</feature>
<evidence type="ECO:0000256" key="5">
    <source>
        <dbReference type="PROSITE-ProRule" id="PRU00169"/>
    </source>
</evidence>
<dbReference type="SUPFAM" id="SSF52172">
    <property type="entry name" value="CheY-like"/>
    <property type="match status" value="1"/>
</dbReference>
<dbReference type="CDD" id="cd06170">
    <property type="entry name" value="LuxR_C_like"/>
    <property type="match status" value="1"/>
</dbReference>
<evidence type="ECO:0000256" key="3">
    <source>
        <dbReference type="ARBA" id="ARBA00023125"/>
    </source>
</evidence>
<dbReference type="PRINTS" id="PR00038">
    <property type="entry name" value="HTHLUXR"/>
</dbReference>
<dbReference type="PANTHER" id="PTHR43214:SF42">
    <property type="entry name" value="TRANSCRIPTIONAL REGULATORY PROTEIN DESR"/>
    <property type="match status" value="1"/>
</dbReference>
<dbReference type="Pfam" id="PF00196">
    <property type="entry name" value="GerE"/>
    <property type="match status" value="1"/>
</dbReference>
<accession>A0ABQ5JPF8</accession>
<protein>
    <submittedName>
        <fullName evidence="8">DNA-binding response regulator</fullName>
    </submittedName>
</protein>
<gene>
    <name evidence="8" type="ORF">JCM31185_17460</name>
</gene>
<feature type="domain" description="HTH luxR-type" evidence="6">
    <location>
        <begin position="134"/>
        <end position="199"/>
    </location>
</feature>
<name>A0ABQ5JPF8_9LACO</name>
<dbReference type="InterPro" id="IPR001789">
    <property type="entry name" value="Sig_transdc_resp-reg_receiver"/>
</dbReference>
<dbReference type="InterPro" id="IPR016032">
    <property type="entry name" value="Sig_transdc_resp-reg_C-effctor"/>
</dbReference>
<dbReference type="Pfam" id="PF00072">
    <property type="entry name" value="Response_reg"/>
    <property type="match status" value="1"/>
</dbReference>
<evidence type="ECO:0000313" key="9">
    <source>
        <dbReference type="Proteomes" id="UP001628078"/>
    </source>
</evidence>
<dbReference type="RefSeq" id="WP_407884621.1">
    <property type="nucleotide sequence ID" value="NZ_BQXO01000006.1"/>
</dbReference>
<keyword evidence="4" id="KW-0804">Transcription</keyword>
<sequence>MVNLYLAEDQAMLNSALTTILNLEPDLTVIGTAMTGTAAWQEINQLRPDLAILDIELPGESGLMIAQQIDQGELSTKTLILTTFAQSAYLQQALAAKVNGYLLKDSPSAELVSGIRAIMAGQTVYAPELVRGMYAASQNPLTPREMEVLMAAASGETTGEIAQQVSLSEGTVRNYFSAILSKLGARNRLDAVQLAQANKWL</sequence>
<dbReference type="PANTHER" id="PTHR43214">
    <property type="entry name" value="TWO-COMPONENT RESPONSE REGULATOR"/>
    <property type="match status" value="1"/>
</dbReference>
<proteinExistence type="predicted"/>
<keyword evidence="9" id="KW-1185">Reference proteome</keyword>